<feature type="domain" description="IrrE N-terminal-like" evidence="1">
    <location>
        <begin position="13"/>
        <end position="118"/>
    </location>
</feature>
<proteinExistence type="predicted"/>
<evidence type="ECO:0000313" key="2">
    <source>
        <dbReference type="EMBL" id="BAU99648.1"/>
    </source>
</evidence>
<dbReference type="AlphaFoldDB" id="A0A173LXS4"/>
<dbReference type="InterPro" id="IPR010359">
    <property type="entry name" value="IrrE_HExxH"/>
</dbReference>
<accession>A0A173LXS4</accession>
<dbReference type="EMBL" id="AP017457">
    <property type="protein sequence ID" value="BAU99648.1"/>
    <property type="molecule type" value="Genomic_DNA"/>
</dbReference>
<evidence type="ECO:0000313" key="3">
    <source>
        <dbReference type="Proteomes" id="UP000243847"/>
    </source>
</evidence>
<name>A0A173LXS4_9MICO</name>
<dbReference type="Gene3D" id="1.10.10.2910">
    <property type="match status" value="1"/>
</dbReference>
<dbReference type="RefSeq" id="WP_096382319.1">
    <property type="nucleotide sequence ID" value="NZ_AP017457.1"/>
</dbReference>
<dbReference type="GeneID" id="80452296"/>
<dbReference type="Pfam" id="PF06114">
    <property type="entry name" value="Peptidase_M78"/>
    <property type="match status" value="1"/>
</dbReference>
<dbReference type="KEGG" id="amin:AUMI_111060"/>
<dbReference type="Proteomes" id="UP000243847">
    <property type="component" value="Chromosome sequence1"/>
</dbReference>
<organism evidence="2 3">
    <name type="scientific">Aurantimicrobium minutum</name>
    <dbReference type="NCBI Taxonomy" id="708131"/>
    <lineage>
        <taxon>Bacteria</taxon>
        <taxon>Bacillati</taxon>
        <taxon>Actinomycetota</taxon>
        <taxon>Actinomycetes</taxon>
        <taxon>Micrococcales</taxon>
        <taxon>Microbacteriaceae</taxon>
        <taxon>Aurantimicrobium</taxon>
    </lineage>
</organism>
<gene>
    <name evidence="2" type="ORF">AUMI_111060</name>
</gene>
<protein>
    <recommendedName>
        <fullName evidence="1">IrrE N-terminal-like domain-containing protein</fullName>
    </recommendedName>
</protein>
<evidence type="ECO:0000259" key="1">
    <source>
        <dbReference type="Pfam" id="PF06114"/>
    </source>
</evidence>
<dbReference type="OrthoDB" id="9793864at2"/>
<sequence length="121" mass="13832">MTKPGGYNPFEHAERLGIQIVYRRLTTSNGLWVPDLHAIFLQPRMRAVHERSVLAHELGHACLGHRHSTPKLERQADHFAARHLIDPQHLDYVRRTSSDPNVWANEVGVTLNLLEVFLKSA</sequence>
<reference evidence="2 3" key="1">
    <citation type="journal article" date="2016" name="Genome Announc.">
        <title>Complete Genome Sequence of Aurantimicrobium minutum Type Strain KNCT, a Planktonic Ultramicrobacterium Isolated from River Water.</title>
        <authorList>
            <person name="Nakai R."/>
            <person name="Fujisawa T."/>
            <person name="Nakamura Y."/>
            <person name="Nishide H."/>
            <person name="Uchiyama I."/>
            <person name="Baba T."/>
            <person name="Toyoda A."/>
            <person name="Fujiyama A."/>
            <person name="Naganuma T."/>
            <person name="Niki H."/>
        </authorList>
    </citation>
    <scope>NUCLEOTIDE SEQUENCE [LARGE SCALE GENOMIC DNA]</scope>
    <source>
        <strain evidence="2 3">KNC</strain>
    </source>
</reference>